<evidence type="ECO:0000259" key="2">
    <source>
        <dbReference type="Pfam" id="PF13476"/>
    </source>
</evidence>
<dbReference type="GO" id="GO:0000731">
    <property type="term" value="P:DNA synthesis involved in DNA repair"/>
    <property type="evidence" value="ECO:0007669"/>
    <property type="project" value="TreeGrafter"/>
</dbReference>
<keyword evidence="1" id="KW-0175">Coiled coil</keyword>
<dbReference type="InterPro" id="IPR054787">
    <property type="entry name" value="TrlF_ATPase"/>
</dbReference>
<dbReference type="InterPro" id="IPR038729">
    <property type="entry name" value="Rad50/SbcC_AAA"/>
</dbReference>
<evidence type="ECO:0000256" key="1">
    <source>
        <dbReference type="SAM" id="Coils"/>
    </source>
</evidence>
<dbReference type="Proteomes" id="UP000006690">
    <property type="component" value="Chromosome"/>
</dbReference>
<dbReference type="AlphaFoldDB" id="A0A0H3KYR6"/>
<dbReference type="SUPFAM" id="SSF89550">
    <property type="entry name" value="PHP domain-like"/>
    <property type="match status" value="1"/>
</dbReference>
<dbReference type="Gene3D" id="3.20.20.140">
    <property type="entry name" value="Metal-dependent hydrolases"/>
    <property type="match status" value="1"/>
</dbReference>
<dbReference type="Gene3D" id="3.40.50.300">
    <property type="entry name" value="P-loop containing nucleotide triphosphate hydrolases"/>
    <property type="match status" value="2"/>
</dbReference>
<dbReference type="eggNOG" id="COG0497">
    <property type="taxonomic scope" value="Bacteria"/>
</dbReference>
<dbReference type="GO" id="GO:0006302">
    <property type="term" value="P:double-strand break repair"/>
    <property type="evidence" value="ECO:0007669"/>
    <property type="project" value="InterPro"/>
</dbReference>
<dbReference type="PANTHER" id="PTHR32182:SF22">
    <property type="entry name" value="ATP-DEPENDENT ENDONUCLEASE, OLD FAMILY-RELATED"/>
    <property type="match status" value="1"/>
</dbReference>
<name>A0A0H3KYR6_PANAA</name>
<dbReference type="InterPro" id="IPR027417">
    <property type="entry name" value="P-loop_NTPase"/>
</dbReference>
<sequence length="884" mass="98306">MSDQYTSAKFWRCALQVNPVGYNGTYRGADHGLDEAGYNQALLQKCLELDIKVVGVADHGSVASVNALRDVLQPHGIVVFPGFEIASNDKTHYVCLFSEETTGQQLERYLGRLDLLDPTDGVCPSQLSSEQLIDKVDQLGGFIYAAHCTQDSGVLKNRLNHVWKLPKLRSAQIPGPVDDLMGVESDFYRKVLLNRDDAYRRERLIAVINAKDVAKPEDLEQPGATCLIKMTRPNFAAFKVAFLDPESRIRLNSQQVESPIGKVLRMTITGGYLDGVRVDFSDHLNTVIGGRGTGKSTLLECLRYALDFPPKGRQALKHHQEIIKENLGRAAGRLELMVLSSAQNGRQYTVSRRYGEPPIVRDLDGNVSTLLPRDLLPGIDIYGQNEIYELAQDETSRLQLLDRFLPQDGDYESKSTDVHRRLTENQRKLVKSFSDLDDVKAQVDRLPKLEEQLRGFEELGIKEKLAKTSLIAREREIAKGAAESVRSLQDALADFRSSMPDLAFISDEALEGLPDVAQLTAVRTTLEGISQVFTGHLTSMTTLLDEASGKLNVQQDAWQQAIQGHEVELEKALRTLPSAAGKSGQEVGAAYQRLMGDIERIKPMKAKLSTHEGQGNTLKQERRNLLAELSDLRGQRIQALQKAAKRLNRRLQGKLKVEIVPEADRSPLLNFLLGCKLEGVGEKRLAWIEEAETISPLSLAQSIQNRSADVQQEWGVTQMVAEALTKLQPSQLMELEALELDHRVDISLNVAHGQADPVFRPLSKLSTGQQCTAILHMLLLENVDPLIMDQPEDNLDNAFIAERIVTELRSAKTSRQFLFSTHNANIPVFGDAEWIGVFTAAENLGCLGLEAQGSIDVPMIRDQVASILEGGRDAFIQRKEKYEF</sequence>
<dbReference type="SUPFAM" id="SSF52540">
    <property type="entry name" value="P-loop containing nucleoside triphosphate hydrolases"/>
    <property type="match status" value="1"/>
</dbReference>
<dbReference type="RefSeq" id="WP_014594305.1">
    <property type="nucleotide sequence ID" value="NC_017531.2"/>
</dbReference>
<reference evidence="4" key="1">
    <citation type="journal article" date="2012" name="Appl. Microbiol. Biotechnol.">
        <title>The complete genome sequence of Pantoea ananatis AJ13355, an organism with great biotechnological potential.</title>
        <authorList>
            <person name="Hara Y."/>
            <person name="Kadotani N."/>
            <person name="Izui H."/>
            <person name="Katashkina J.I."/>
            <person name="Kuvaeva T.M."/>
            <person name="Andreeva I.G."/>
            <person name="Golubeva L.I."/>
            <person name="Malko D.B."/>
            <person name="Makeev V.J."/>
            <person name="Mashko S.V."/>
            <person name="Kozlov Y.I."/>
        </authorList>
    </citation>
    <scope>NUCLEOTIDE SEQUENCE [LARGE SCALE GENOMIC DNA]</scope>
    <source>
        <strain evidence="4">AJ13355</strain>
    </source>
</reference>
<dbReference type="EMBL" id="AP012032">
    <property type="protein sequence ID" value="BAK12208.1"/>
    <property type="molecule type" value="Genomic_DNA"/>
</dbReference>
<organism evidence="3 4">
    <name type="scientific">Pantoea ananatis (strain AJ13355)</name>
    <dbReference type="NCBI Taxonomy" id="932677"/>
    <lineage>
        <taxon>Bacteria</taxon>
        <taxon>Pseudomonadati</taxon>
        <taxon>Pseudomonadota</taxon>
        <taxon>Gammaproteobacteria</taxon>
        <taxon>Enterobacterales</taxon>
        <taxon>Erwiniaceae</taxon>
        <taxon>Pantoea</taxon>
    </lineage>
</organism>
<dbReference type="HOGENOM" id="CLU_006611_1_0_6"/>
<evidence type="ECO:0000313" key="4">
    <source>
        <dbReference type="Proteomes" id="UP000006690"/>
    </source>
</evidence>
<dbReference type="KEGG" id="paj:PAJ_2128"/>
<dbReference type="NCBIfam" id="NF045780">
    <property type="entry name" value="TrlF_fam_ATP"/>
    <property type="match status" value="1"/>
</dbReference>
<gene>
    <name evidence="3" type="ordered locus">PAJ_2128</name>
</gene>
<dbReference type="Pfam" id="PF13476">
    <property type="entry name" value="AAA_23"/>
    <property type="match status" value="1"/>
</dbReference>
<evidence type="ECO:0000313" key="3">
    <source>
        <dbReference type="EMBL" id="BAK12208.1"/>
    </source>
</evidence>
<proteinExistence type="predicted"/>
<feature type="coiled-coil region" evidence="1">
    <location>
        <begin position="615"/>
        <end position="657"/>
    </location>
</feature>
<protein>
    <recommendedName>
        <fullName evidence="2">Rad50/SbcC-type AAA domain-containing protein</fullName>
    </recommendedName>
</protein>
<feature type="domain" description="Rad50/SbcC-type AAA" evidence="2">
    <location>
        <begin position="274"/>
        <end position="474"/>
    </location>
</feature>
<dbReference type="InterPro" id="IPR016195">
    <property type="entry name" value="Pol/histidinol_Pase-like"/>
</dbReference>
<dbReference type="GO" id="GO:0016887">
    <property type="term" value="F:ATP hydrolysis activity"/>
    <property type="evidence" value="ECO:0007669"/>
    <property type="project" value="InterPro"/>
</dbReference>
<accession>A0A0H3KYR6</accession>
<dbReference type="OrthoDB" id="9791620at2"/>
<dbReference type="PATRIC" id="fig|932677.3.peg.2472"/>
<dbReference type="PANTHER" id="PTHR32182">
    <property type="entry name" value="DNA REPLICATION AND REPAIR PROTEIN RECF"/>
    <property type="match status" value="1"/>
</dbReference>